<name>A0ABV3X324_9FIRM</name>
<dbReference type="CDD" id="cd08071">
    <property type="entry name" value="MPN_DUF2466"/>
    <property type="match status" value="1"/>
</dbReference>
<protein>
    <submittedName>
        <fullName evidence="9">DNA repair protein RadC</fullName>
    </submittedName>
</protein>
<dbReference type="Pfam" id="PF04002">
    <property type="entry name" value="RadC"/>
    <property type="match status" value="1"/>
</dbReference>
<evidence type="ECO:0000256" key="1">
    <source>
        <dbReference type="ARBA" id="ARBA00010243"/>
    </source>
</evidence>
<reference evidence="9 10" key="1">
    <citation type="submission" date="2023-04" db="EMBL/GenBank/DDBJ databases">
        <title>Genome Sequence of Selenomonas sputigena ATCC 33150.</title>
        <authorList>
            <person name="Miller D.P."/>
            <person name="Anvari S."/>
            <person name="Polson S.W."/>
            <person name="Macdonald M."/>
            <person name="Mcdowell J.V."/>
        </authorList>
    </citation>
    <scope>NUCLEOTIDE SEQUENCE [LARGE SCALE GENOMIC DNA]</scope>
    <source>
        <strain evidence="9 10">ATCC 33150</strain>
    </source>
</reference>
<keyword evidence="10" id="KW-1185">Reference proteome</keyword>
<feature type="domain" description="MPN" evidence="8">
    <location>
        <begin position="106"/>
        <end position="228"/>
    </location>
</feature>
<evidence type="ECO:0000313" key="9">
    <source>
        <dbReference type="EMBL" id="MEX5284595.1"/>
    </source>
</evidence>
<dbReference type="RefSeq" id="WP_368846333.1">
    <property type="nucleotide sequence ID" value="NZ_CP194411.1"/>
</dbReference>
<gene>
    <name evidence="9" type="primary">radC</name>
    <name evidence="9" type="ORF">QCO44_02920</name>
</gene>
<dbReference type="PROSITE" id="PS50249">
    <property type="entry name" value="MPN"/>
    <property type="match status" value="1"/>
</dbReference>
<evidence type="ECO:0000256" key="7">
    <source>
        <dbReference type="RuleBase" id="RU003797"/>
    </source>
</evidence>
<dbReference type="NCBIfam" id="NF000642">
    <property type="entry name" value="PRK00024.1"/>
    <property type="match status" value="1"/>
</dbReference>
<dbReference type="Pfam" id="PF20582">
    <property type="entry name" value="UPF0758_N"/>
    <property type="match status" value="1"/>
</dbReference>
<dbReference type="EMBL" id="JARVLH010000002">
    <property type="protein sequence ID" value="MEX5284595.1"/>
    <property type="molecule type" value="Genomic_DNA"/>
</dbReference>
<dbReference type="Gene3D" id="3.40.140.10">
    <property type="entry name" value="Cytidine Deaminase, domain 2"/>
    <property type="match status" value="1"/>
</dbReference>
<dbReference type="InterPro" id="IPR020891">
    <property type="entry name" value="UPF0758_CS"/>
</dbReference>
<dbReference type="NCBIfam" id="TIGR00608">
    <property type="entry name" value="radc"/>
    <property type="match status" value="1"/>
</dbReference>
<organism evidence="9 10">
    <name type="scientific">Selenomonas sputigena</name>
    <dbReference type="NCBI Taxonomy" id="69823"/>
    <lineage>
        <taxon>Bacteria</taxon>
        <taxon>Bacillati</taxon>
        <taxon>Bacillota</taxon>
        <taxon>Negativicutes</taxon>
        <taxon>Selenomonadales</taxon>
        <taxon>Selenomonadaceae</taxon>
        <taxon>Selenomonas</taxon>
    </lineage>
</organism>
<sequence>MAAMVRDLPKEERPREKLLAAGAAALSNTELLAVLLRTGVREGSVLRVAEEVLTLYREKGILAIAQMGARELSAIKGVGPAKAATILAAVELGRRLAMKEAARRMIVHGPADAAHYAMPRLRFESKEHFAVLLLNTKNHVLAMPVISVGTLSASIVHPREVFQAAISHAAASMILVHNHPSGDPTPSSEDIAVTRRMVEAGKVMDIPVLDHIILGDDKFISLKEKGMIQ</sequence>
<keyword evidence="4" id="KW-0378">Hydrolase</keyword>
<dbReference type="Proteomes" id="UP001559623">
    <property type="component" value="Unassembled WGS sequence"/>
</dbReference>
<evidence type="ECO:0000259" key="8">
    <source>
        <dbReference type="PROSITE" id="PS50249"/>
    </source>
</evidence>
<dbReference type="PANTHER" id="PTHR30471">
    <property type="entry name" value="DNA REPAIR PROTEIN RADC"/>
    <property type="match status" value="1"/>
</dbReference>
<evidence type="ECO:0000256" key="5">
    <source>
        <dbReference type="ARBA" id="ARBA00022833"/>
    </source>
</evidence>
<comment type="similarity">
    <text evidence="1 7">Belongs to the UPF0758 family.</text>
</comment>
<dbReference type="InterPro" id="IPR046778">
    <property type="entry name" value="UPF0758_N"/>
</dbReference>
<dbReference type="PANTHER" id="PTHR30471:SF3">
    <property type="entry name" value="UPF0758 PROTEIN YEES-RELATED"/>
    <property type="match status" value="1"/>
</dbReference>
<evidence type="ECO:0000313" key="10">
    <source>
        <dbReference type="Proteomes" id="UP001559623"/>
    </source>
</evidence>
<dbReference type="InterPro" id="IPR025657">
    <property type="entry name" value="RadC_JAB"/>
</dbReference>
<proteinExistence type="inferred from homology"/>
<keyword evidence="5" id="KW-0862">Zinc</keyword>
<keyword evidence="3" id="KW-0479">Metal-binding</keyword>
<evidence type="ECO:0000256" key="6">
    <source>
        <dbReference type="ARBA" id="ARBA00023049"/>
    </source>
</evidence>
<accession>A0ABV3X324</accession>
<evidence type="ECO:0000256" key="3">
    <source>
        <dbReference type="ARBA" id="ARBA00022723"/>
    </source>
</evidence>
<dbReference type="PROSITE" id="PS01302">
    <property type="entry name" value="UPF0758"/>
    <property type="match status" value="1"/>
</dbReference>
<evidence type="ECO:0000256" key="4">
    <source>
        <dbReference type="ARBA" id="ARBA00022801"/>
    </source>
</evidence>
<dbReference type="InterPro" id="IPR037518">
    <property type="entry name" value="MPN"/>
</dbReference>
<dbReference type="InterPro" id="IPR001405">
    <property type="entry name" value="UPF0758"/>
</dbReference>
<keyword evidence="6" id="KW-0482">Metalloprotease</keyword>
<keyword evidence="2" id="KW-0645">Protease</keyword>
<evidence type="ECO:0000256" key="2">
    <source>
        <dbReference type="ARBA" id="ARBA00022670"/>
    </source>
</evidence>
<comment type="caution">
    <text evidence="9">The sequence shown here is derived from an EMBL/GenBank/DDBJ whole genome shotgun (WGS) entry which is preliminary data.</text>
</comment>